<proteinExistence type="predicted"/>
<gene>
    <name evidence="1" type="ORF">NS365_21955</name>
</gene>
<protein>
    <submittedName>
        <fullName evidence="1">Uncharacterized protein</fullName>
    </submittedName>
</protein>
<accession>A0A175RHH6</accession>
<dbReference type="PATRIC" id="fig|401562.4.peg.4527"/>
<reference evidence="1 2" key="1">
    <citation type="journal article" date="2016" name="Front. Microbiol.">
        <title>Genomic Resource of Rice Seed Associated Bacteria.</title>
        <authorList>
            <person name="Midha S."/>
            <person name="Bansal K."/>
            <person name="Sharma S."/>
            <person name="Kumar N."/>
            <person name="Patil P.P."/>
            <person name="Chaudhry V."/>
            <person name="Patil P.B."/>
        </authorList>
    </citation>
    <scope>NUCLEOTIDE SEQUENCE [LARGE SCALE GENOMIC DNA]</scope>
    <source>
        <strain evidence="1 2">NS365</strain>
    </source>
</reference>
<dbReference type="Proteomes" id="UP000078529">
    <property type="component" value="Unassembled WGS sequence"/>
</dbReference>
<organism evidence="1 2">
    <name type="scientific">Aureimonas ureilytica</name>
    <dbReference type="NCBI Taxonomy" id="401562"/>
    <lineage>
        <taxon>Bacteria</taxon>
        <taxon>Pseudomonadati</taxon>
        <taxon>Pseudomonadota</taxon>
        <taxon>Alphaproteobacteria</taxon>
        <taxon>Hyphomicrobiales</taxon>
        <taxon>Aurantimonadaceae</taxon>
        <taxon>Aureimonas</taxon>
    </lineage>
</organism>
<sequence length="67" mass="7580">MFVPKGDEHLTLADCARAKRNCALLIKARGKVPILLEIWEDIKAFERQLMNNDNLDLEVEMALRGAA</sequence>
<evidence type="ECO:0000313" key="2">
    <source>
        <dbReference type="Proteomes" id="UP000078529"/>
    </source>
</evidence>
<dbReference type="EMBL" id="LDQA01000079">
    <property type="protein sequence ID" value="KTR02279.1"/>
    <property type="molecule type" value="Genomic_DNA"/>
</dbReference>
<evidence type="ECO:0000313" key="1">
    <source>
        <dbReference type="EMBL" id="KTR02279.1"/>
    </source>
</evidence>
<comment type="caution">
    <text evidence="1">The sequence shown here is derived from an EMBL/GenBank/DDBJ whole genome shotgun (WGS) entry which is preliminary data.</text>
</comment>
<dbReference type="AlphaFoldDB" id="A0A175RHH6"/>
<keyword evidence="2" id="KW-1185">Reference proteome</keyword>
<name>A0A175RHH6_9HYPH</name>